<dbReference type="AlphaFoldDB" id="A0A930Y710"/>
<dbReference type="Gene3D" id="3.50.50.60">
    <property type="entry name" value="FAD/NAD(P)-binding domain"/>
    <property type="match status" value="1"/>
</dbReference>
<evidence type="ECO:0000256" key="2">
    <source>
        <dbReference type="ARBA" id="ARBA00023033"/>
    </source>
</evidence>
<reference evidence="4" key="1">
    <citation type="submission" date="2020-11" db="EMBL/GenBank/DDBJ databases">
        <title>Nocardioides sp. CBS4Y-1, whole genome shotgun sequence.</title>
        <authorList>
            <person name="Tuo L."/>
        </authorList>
    </citation>
    <scope>NUCLEOTIDE SEQUENCE</scope>
    <source>
        <strain evidence="4">CBS4Y-1</strain>
    </source>
</reference>
<comment type="caution">
    <text evidence="4">The sequence shown here is derived from an EMBL/GenBank/DDBJ whole genome shotgun (WGS) entry which is preliminary data.</text>
</comment>
<dbReference type="PANTHER" id="PTHR13789:SF309">
    <property type="entry name" value="PUTATIVE (AFU_ORTHOLOGUE AFUA_6G14510)-RELATED"/>
    <property type="match status" value="1"/>
</dbReference>
<feature type="domain" description="FAD-binding" evidence="3">
    <location>
        <begin position="2"/>
        <end position="312"/>
    </location>
</feature>
<dbReference type="GO" id="GO:0004497">
    <property type="term" value="F:monooxygenase activity"/>
    <property type="evidence" value="ECO:0007669"/>
    <property type="project" value="UniProtKB-KW"/>
</dbReference>
<proteinExistence type="predicted"/>
<dbReference type="GO" id="GO:0071949">
    <property type="term" value="F:FAD binding"/>
    <property type="evidence" value="ECO:0007669"/>
    <property type="project" value="InterPro"/>
</dbReference>
<dbReference type="PROSITE" id="PS51257">
    <property type="entry name" value="PROKAR_LIPOPROTEIN"/>
    <property type="match status" value="1"/>
</dbReference>
<keyword evidence="1" id="KW-0560">Oxidoreductase</keyword>
<gene>
    <name evidence="4" type="ORF">ISG29_14670</name>
</gene>
<dbReference type="InterPro" id="IPR050493">
    <property type="entry name" value="FAD-dep_Monooxygenase_BioMet"/>
</dbReference>
<evidence type="ECO:0000256" key="1">
    <source>
        <dbReference type="ARBA" id="ARBA00023002"/>
    </source>
</evidence>
<dbReference type="Pfam" id="PF01494">
    <property type="entry name" value="FAD_binding_3"/>
    <property type="match status" value="1"/>
</dbReference>
<accession>A0A930Y710</accession>
<protein>
    <submittedName>
        <fullName evidence="4">FAD-dependent monooxygenase</fullName>
    </submittedName>
</protein>
<dbReference type="InterPro" id="IPR002938">
    <property type="entry name" value="FAD-bd"/>
</dbReference>
<dbReference type="EMBL" id="JADIVZ010000008">
    <property type="protein sequence ID" value="MBF4162935.1"/>
    <property type="molecule type" value="Genomic_DNA"/>
</dbReference>
<dbReference type="InterPro" id="IPR036188">
    <property type="entry name" value="FAD/NAD-bd_sf"/>
</dbReference>
<dbReference type="PRINTS" id="PR00420">
    <property type="entry name" value="RNGMNOXGNASE"/>
</dbReference>
<dbReference type="PANTHER" id="PTHR13789">
    <property type="entry name" value="MONOOXYGENASE"/>
    <property type="match status" value="1"/>
</dbReference>
<sequence>MRVAVVGLGNAGATAACLLHDAGHHVEVIEQAADPRPVGAGIWLQAMGQRVLDHLGLLEPLRACSTVVDTIDIRRHDGHQLLTLGYDDLPGSTPALGVARGDLFSLLHDAVRARGIPVRTGVRVDDVTPTAAGAVVRVARREVGRYDLVVGADGSRSAVRGALGLARRDHPYRWGAWWAVVDDPEQVAGTRLLQTLRGTREYVGVLPTGRRRASLFVSVAVTALTGPAPDLDAWRAQCAGLLPGAEPLLHRVRELLPATYRDVVVRTPYRIGQGAAAVLIGDAAHAMSPQLGTGTSLALADAWSLAAALRTTSEAGGSEVGTALRRHAADRRAHVRWYQWWTRLMMPAFQSGLTPLAVPRDHLAPLVARPPWLRRQLVGTLCGDRTGPFGVWRAP</sequence>
<keyword evidence="2 4" id="KW-0503">Monooxygenase</keyword>
<name>A0A930Y710_9ACTN</name>
<dbReference type="SUPFAM" id="SSF51905">
    <property type="entry name" value="FAD/NAD(P)-binding domain"/>
    <property type="match status" value="1"/>
</dbReference>
<evidence type="ECO:0000259" key="3">
    <source>
        <dbReference type="Pfam" id="PF01494"/>
    </source>
</evidence>
<organism evidence="4 5">
    <name type="scientific">Nocardioides acrostichi</name>
    <dbReference type="NCBI Taxonomy" id="2784339"/>
    <lineage>
        <taxon>Bacteria</taxon>
        <taxon>Bacillati</taxon>
        <taxon>Actinomycetota</taxon>
        <taxon>Actinomycetes</taxon>
        <taxon>Propionibacteriales</taxon>
        <taxon>Nocardioidaceae</taxon>
        <taxon>Nocardioides</taxon>
    </lineage>
</organism>
<evidence type="ECO:0000313" key="4">
    <source>
        <dbReference type="EMBL" id="MBF4162935.1"/>
    </source>
</evidence>
<keyword evidence="5" id="KW-1185">Reference proteome</keyword>
<dbReference type="RefSeq" id="WP_194504203.1">
    <property type="nucleotide sequence ID" value="NZ_JADIVZ010000008.1"/>
</dbReference>
<evidence type="ECO:0000313" key="5">
    <source>
        <dbReference type="Proteomes" id="UP000656804"/>
    </source>
</evidence>
<dbReference type="Proteomes" id="UP000656804">
    <property type="component" value="Unassembled WGS sequence"/>
</dbReference>